<dbReference type="GO" id="GO:1904680">
    <property type="term" value="F:peptide transmembrane transporter activity"/>
    <property type="evidence" value="ECO:0007669"/>
    <property type="project" value="TreeGrafter"/>
</dbReference>
<dbReference type="Gene3D" id="3.90.76.10">
    <property type="entry name" value="Dipeptide-binding Protein, Domain 1"/>
    <property type="match status" value="1"/>
</dbReference>
<comment type="similarity">
    <text evidence="1">Belongs to the bacterial solute-binding protein 5 family.</text>
</comment>
<dbReference type="InterPro" id="IPR030678">
    <property type="entry name" value="Peptide/Ni-bd"/>
</dbReference>
<dbReference type="SUPFAM" id="SSF53850">
    <property type="entry name" value="Periplasmic binding protein-like II"/>
    <property type="match status" value="1"/>
</dbReference>
<keyword evidence="2" id="KW-0813">Transport</keyword>
<dbReference type="PANTHER" id="PTHR30290">
    <property type="entry name" value="PERIPLASMIC BINDING COMPONENT OF ABC TRANSPORTER"/>
    <property type="match status" value="1"/>
</dbReference>
<dbReference type="InterPro" id="IPR039424">
    <property type="entry name" value="SBP_5"/>
</dbReference>
<gene>
    <name evidence="5" type="ORF">DW663_03070</name>
</gene>
<comment type="caution">
    <text evidence="5">The sequence shown here is derived from an EMBL/GenBank/DDBJ whole genome shotgun (WGS) entry which is preliminary data.</text>
</comment>
<evidence type="ECO:0000313" key="5">
    <source>
        <dbReference type="EMBL" id="RHF73781.1"/>
    </source>
</evidence>
<dbReference type="GO" id="GO:0042597">
    <property type="term" value="C:periplasmic space"/>
    <property type="evidence" value="ECO:0007669"/>
    <property type="project" value="UniProtKB-ARBA"/>
</dbReference>
<name>A0A414PZ30_FUSMR</name>
<sequence>MNKKLFVLLFAVVMGVAGYLKFSANDVKAQELKKNKISIAMRADPKTLDPQKSIDTMSNKSITLIYDTLLDLDENLNLKPNLAESWERLDDCNVVFHLKKGVKFHNGEELKAEDVKFTLERAASSPQTLYLFKPITKVTVIDDYTVQVTTDKPFGALLNNLAAVQGGIVSKKAVLEYGDDYVNHPVGTGQYKLKEWLPGNRIVFEGFKDAYQGAPNFEELTYLTIPEVSNRMIALETGEVDVAFDIGIMDKETIENSNNLELVEVESPALLYLGFDQTNPIYQNKKLREAIAYAIDNQTFVDVVFRGSAVTGDSPLPKASPAYNGNVKKYNQDIEKAKKLLAEAGYPNGLDIELWCMDDGPRVDMCVIIQDQLKKIGINVEIKIFEFGAYVSKTALPNKELYFLSWNSSGDGDVALYPLFHSSQHGAPGNRSFYSNKKVDELLDKARVSVNEEERTTLYKEVQNILQEDLAIYPLAYPKINLAKNKNLTGLVFKKNGDIDLTNLDFNQK</sequence>
<dbReference type="GO" id="GO:0003677">
    <property type="term" value="F:DNA binding"/>
    <property type="evidence" value="ECO:0007669"/>
    <property type="project" value="UniProtKB-KW"/>
</dbReference>
<dbReference type="Proteomes" id="UP000284676">
    <property type="component" value="Unassembled WGS sequence"/>
</dbReference>
<feature type="domain" description="Solute-binding protein family 5" evidence="4">
    <location>
        <begin position="78"/>
        <end position="424"/>
    </location>
</feature>
<dbReference type="PANTHER" id="PTHR30290:SF9">
    <property type="entry name" value="OLIGOPEPTIDE-BINDING PROTEIN APPA"/>
    <property type="match status" value="1"/>
</dbReference>
<evidence type="ECO:0000256" key="2">
    <source>
        <dbReference type="ARBA" id="ARBA00022448"/>
    </source>
</evidence>
<proteinExistence type="inferred from homology"/>
<keyword evidence="5" id="KW-0238">DNA-binding</keyword>
<evidence type="ECO:0000313" key="6">
    <source>
        <dbReference type="Proteomes" id="UP000284676"/>
    </source>
</evidence>
<dbReference type="Pfam" id="PF00496">
    <property type="entry name" value="SBP_bac_5"/>
    <property type="match status" value="1"/>
</dbReference>
<dbReference type="EMBL" id="QRHL01000003">
    <property type="protein sequence ID" value="RHF73781.1"/>
    <property type="molecule type" value="Genomic_DNA"/>
</dbReference>
<dbReference type="GO" id="GO:0043190">
    <property type="term" value="C:ATP-binding cassette (ABC) transporter complex"/>
    <property type="evidence" value="ECO:0007669"/>
    <property type="project" value="InterPro"/>
</dbReference>
<dbReference type="PIRSF" id="PIRSF002741">
    <property type="entry name" value="MppA"/>
    <property type="match status" value="1"/>
</dbReference>
<accession>A0A414PZ30</accession>
<dbReference type="RefSeq" id="WP_118234074.1">
    <property type="nucleotide sequence ID" value="NZ_QRHL01000003.1"/>
</dbReference>
<dbReference type="Gene3D" id="3.10.105.10">
    <property type="entry name" value="Dipeptide-binding Protein, Domain 3"/>
    <property type="match status" value="1"/>
</dbReference>
<dbReference type="GO" id="GO:0015833">
    <property type="term" value="P:peptide transport"/>
    <property type="evidence" value="ECO:0007669"/>
    <property type="project" value="TreeGrafter"/>
</dbReference>
<organism evidence="5 6">
    <name type="scientific">Fusobacterium mortiferum</name>
    <dbReference type="NCBI Taxonomy" id="850"/>
    <lineage>
        <taxon>Bacteria</taxon>
        <taxon>Fusobacteriati</taxon>
        <taxon>Fusobacteriota</taxon>
        <taxon>Fusobacteriia</taxon>
        <taxon>Fusobacteriales</taxon>
        <taxon>Fusobacteriaceae</taxon>
        <taxon>Fusobacterium</taxon>
    </lineage>
</organism>
<evidence type="ECO:0000259" key="4">
    <source>
        <dbReference type="Pfam" id="PF00496"/>
    </source>
</evidence>
<evidence type="ECO:0000256" key="3">
    <source>
        <dbReference type="ARBA" id="ARBA00022729"/>
    </source>
</evidence>
<protein>
    <submittedName>
        <fullName evidence="5">DNA-binding protein</fullName>
    </submittedName>
</protein>
<reference evidence="5 6" key="1">
    <citation type="submission" date="2018-08" db="EMBL/GenBank/DDBJ databases">
        <title>A genome reference for cultivated species of the human gut microbiota.</title>
        <authorList>
            <person name="Zou Y."/>
            <person name="Xue W."/>
            <person name="Luo G."/>
        </authorList>
    </citation>
    <scope>NUCLEOTIDE SEQUENCE [LARGE SCALE GENOMIC DNA]</scope>
    <source>
        <strain evidence="5 6">AM25-1</strain>
    </source>
</reference>
<dbReference type="AlphaFoldDB" id="A0A414PZ30"/>
<keyword evidence="3" id="KW-0732">Signal</keyword>
<dbReference type="InterPro" id="IPR000914">
    <property type="entry name" value="SBP_5_dom"/>
</dbReference>
<dbReference type="Gene3D" id="3.40.190.10">
    <property type="entry name" value="Periplasmic binding protein-like II"/>
    <property type="match status" value="1"/>
</dbReference>
<evidence type="ECO:0000256" key="1">
    <source>
        <dbReference type="ARBA" id="ARBA00005695"/>
    </source>
</evidence>